<evidence type="ECO:0000256" key="1">
    <source>
        <dbReference type="ARBA" id="ARBA00023015"/>
    </source>
</evidence>
<dbReference type="PRINTS" id="PR00455">
    <property type="entry name" value="HTHTETR"/>
</dbReference>
<name>A0ABX8AII2_9BRAD</name>
<gene>
    <name evidence="6" type="ORF">RPMA_24335</name>
</gene>
<dbReference type="Gene3D" id="1.10.357.10">
    <property type="entry name" value="Tetracycline Repressor, domain 2"/>
    <property type="match status" value="1"/>
</dbReference>
<feature type="DNA-binding region" description="H-T-H motif" evidence="4">
    <location>
        <begin position="29"/>
        <end position="48"/>
    </location>
</feature>
<dbReference type="InterPro" id="IPR050109">
    <property type="entry name" value="HTH-type_TetR-like_transc_reg"/>
</dbReference>
<evidence type="ECO:0000259" key="5">
    <source>
        <dbReference type="PROSITE" id="PS50977"/>
    </source>
</evidence>
<dbReference type="PANTHER" id="PTHR30055:SF234">
    <property type="entry name" value="HTH-TYPE TRANSCRIPTIONAL REGULATOR BETI"/>
    <property type="match status" value="1"/>
</dbReference>
<accession>A0ABX8AII2</accession>
<evidence type="ECO:0000256" key="3">
    <source>
        <dbReference type="ARBA" id="ARBA00023163"/>
    </source>
</evidence>
<dbReference type="Pfam" id="PF00440">
    <property type="entry name" value="TetR_N"/>
    <property type="match status" value="1"/>
</dbReference>
<keyword evidence="2 4" id="KW-0238">DNA-binding</keyword>
<organism evidence="6 7">
    <name type="scientific">Tardiphaga alba</name>
    <dbReference type="NCBI Taxonomy" id="340268"/>
    <lineage>
        <taxon>Bacteria</taxon>
        <taxon>Pseudomonadati</taxon>
        <taxon>Pseudomonadota</taxon>
        <taxon>Alphaproteobacteria</taxon>
        <taxon>Hyphomicrobiales</taxon>
        <taxon>Nitrobacteraceae</taxon>
        <taxon>Tardiphaga</taxon>
    </lineage>
</organism>
<dbReference type="RefSeq" id="WP_211910270.1">
    <property type="nucleotide sequence ID" value="NZ_CP036498.1"/>
</dbReference>
<dbReference type="Pfam" id="PF17754">
    <property type="entry name" value="TetR_C_14"/>
    <property type="match status" value="1"/>
</dbReference>
<evidence type="ECO:0000313" key="6">
    <source>
        <dbReference type="EMBL" id="QUS41630.1"/>
    </source>
</evidence>
<evidence type="ECO:0000313" key="7">
    <source>
        <dbReference type="Proteomes" id="UP000682843"/>
    </source>
</evidence>
<dbReference type="PANTHER" id="PTHR30055">
    <property type="entry name" value="HTH-TYPE TRANSCRIPTIONAL REGULATOR RUTR"/>
    <property type="match status" value="1"/>
</dbReference>
<keyword evidence="7" id="KW-1185">Reference proteome</keyword>
<dbReference type="PROSITE" id="PS50977">
    <property type="entry name" value="HTH_TETR_2"/>
    <property type="match status" value="1"/>
</dbReference>
<protein>
    <submittedName>
        <fullName evidence="6">TetR family transcriptional regulator</fullName>
    </submittedName>
</protein>
<dbReference type="InterPro" id="IPR001647">
    <property type="entry name" value="HTH_TetR"/>
</dbReference>
<dbReference type="EMBL" id="CP036498">
    <property type="protein sequence ID" value="QUS41630.1"/>
    <property type="molecule type" value="Genomic_DNA"/>
</dbReference>
<reference evidence="6 7" key="1">
    <citation type="submission" date="2019-02" db="EMBL/GenBank/DDBJ databases">
        <title>Emended description of the genus Rhodopseudomonas and description of Rhodopseudomonas albus sp. nov., a non-phototrophic, heavy-metal-tolerant bacterium isolated from garden soil.</title>
        <authorList>
            <person name="Bao Z."/>
            <person name="Cao W.W."/>
            <person name="Sato Y."/>
            <person name="Nishizawa T."/>
            <person name="Zhao J."/>
            <person name="Guo Y."/>
            <person name="Ohta H."/>
        </authorList>
    </citation>
    <scope>NUCLEOTIDE SEQUENCE [LARGE SCALE GENOMIC DNA]</scope>
    <source>
        <strain evidence="6 7">SK50-23</strain>
    </source>
</reference>
<keyword evidence="3" id="KW-0804">Transcription</keyword>
<sequence>MPSHREDPRLTVSRHAAELFLERGVAATSGDDIAAAAGLSKRTVWRYFRSKESAVEPLFAVSSLRFASQLSEWPLDISIEAYLHAVVRPQDQTPREIADDILAVRLVALLPKEPALRSAWLMSCHAAEETIVEVVARRTRRSATDFDVRLCGAAVMTALRIVDEDIATAAITDRRAFTLPEVIDRMAEAIRTASTLPICDPV</sequence>
<feature type="domain" description="HTH tetR-type" evidence="5">
    <location>
        <begin position="6"/>
        <end position="66"/>
    </location>
</feature>
<evidence type="ECO:0000256" key="4">
    <source>
        <dbReference type="PROSITE-ProRule" id="PRU00335"/>
    </source>
</evidence>
<proteinExistence type="predicted"/>
<dbReference type="SUPFAM" id="SSF46689">
    <property type="entry name" value="Homeodomain-like"/>
    <property type="match status" value="1"/>
</dbReference>
<evidence type="ECO:0000256" key="2">
    <source>
        <dbReference type="ARBA" id="ARBA00023125"/>
    </source>
</evidence>
<dbReference type="InterPro" id="IPR041347">
    <property type="entry name" value="MftR_C"/>
</dbReference>
<dbReference type="InterPro" id="IPR009057">
    <property type="entry name" value="Homeodomain-like_sf"/>
</dbReference>
<dbReference type="Proteomes" id="UP000682843">
    <property type="component" value="Chromosome"/>
</dbReference>
<keyword evidence="1" id="KW-0805">Transcription regulation</keyword>